<dbReference type="SUPFAM" id="SSF52402">
    <property type="entry name" value="Adenine nucleotide alpha hydrolases-like"/>
    <property type="match status" value="1"/>
</dbReference>
<name>A0A3N4DEH4_9GAMM</name>
<accession>A0A3N4DEH4</accession>
<evidence type="ECO:0000313" key="2">
    <source>
        <dbReference type="Proteomes" id="UP000278855"/>
    </source>
</evidence>
<gene>
    <name evidence="1" type="ORF">EGC77_18970</name>
</gene>
<organism evidence="1 2">
    <name type="scientific">Shewanella psychromarinicola</name>
    <dbReference type="NCBI Taxonomy" id="2487742"/>
    <lineage>
        <taxon>Bacteria</taxon>
        <taxon>Pseudomonadati</taxon>
        <taxon>Pseudomonadota</taxon>
        <taxon>Gammaproteobacteria</taxon>
        <taxon>Alteromonadales</taxon>
        <taxon>Shewanellaceae</taxon>
        <taxon>Shewanella</taxon>
    </lineage>
</organism>
<dbReference type="EMBL" id="RKKB01000018">
    <property type="protein sequence ID" value="RPA23312.1"/>
    <property type="molecule type" value="Genomic_DNA"/>
</dbReference>
<comment type="caution">
    <text evidence="1">The sequence shown here is derived from an EMBL/GenBank/DDBJ whole genome shotgun (WGS) entry which is preliminary data.</text>
</comment>
<dbReference type="AlphaFoldDB" id="A0A3N4DEH4"/>
<dbReference type="Gene3D" id="3.40.50.12370">
    <property type="match status" value="1"/>
</dbReference>
<dbReference type="Proteomes" id="UP000278855">
    <property type="component" value="Unassembled WGS sequence"/>
</dbReference>
<protein>
    <submittedName>
        <fullName evidence="1">Uncharacterized protein</fullName>
    </submittedName>
</protein>
<evidence type="ECO:0000313" key="1">
    <source>
        <dbReference type="EMBL" id="RPA23312.1"/>
    </source>
</evidence>
<reference evidence="2" key="1">
    <citation type="submission" date="2018-11" db="EMBL/GenBank/DDBJ databases">
        <title>Shewanella sp. R106.</title>
        <authorList>
            <person name="Hwang Y.J."/>
            <person name="Hwang C.Y."/>
        </authorList>
    </citation>
    <scope>NUCLEOTIDE SEQUENCE [LARGE SCALE GENOMIC DNA]</scope>
    <source>
        <strain evidence="2">R106</strain>
    </source>
</reference>
<proteinExistence type="predicted"/>
<sequence length="89" mass="10378">MVSIHKQRLEAFVDQLAKRIKIETKVYVGIPFLKVIRDIVQNGHDIVIVVPEYQNWLARLFDSDDMHILPKCLCTVWLIKSCQRPTESS</sequence>